<organism evidence="1">
    <name type="scientific">marine sediment metagenome</name>
    <dbReference type="NCBI Taxonomy" id="412755"/>
    <lineage>
        <taxon>unclassified sequences</taxon>
        <taxon>metagenomes</taxon>
        <taxon>ecological metagenomes</taxon>
    </lineage>
</organism>
<protein>
    <recommendedName>
        <fullName evidence="2">Tail tubular protein A</fullName>
    </recommendedName>
</protein>
<proteinExistence type="predicted"/>
<comment type="caution">
    <text evidence="1">The sequence shown here is derived from an EMBL/GenBank/DDBJ whole genome shotgun (WGS) entry which is preliminary data.</text>
</comment>
<dbReference type="AlphaFoldDB" id="A0A0F9PRL4"/>
<sequence>MVANRTSIANGALLANGQETLGSLEDNTPTAVKIRAIFDLVLLELQTQDWYFNRTRIELTRLEAAPDFGNWLYQYNLPGDLTNIIALVDEVSDIPKYAFEREGAKILTNRETVFLKYNQLIEDVGLMPPWFVNLMEAKLAYKLAPKLQKDENKLKRIKEDLIDAWDEARSGNGQDAFFADEFGDTNGNTDAAIGMRDND</sequence>
<reference evidence="1" key="1">
    <citation type="journal article" date="2015" name="Nature">
        <title>Complex archaea that bridge the gap between prokaryotes and eukaryotes.</title>
        <authorList>
            <person name="Spang A."/>
            <person name="Saw J.H."/>
            <person name="Jorgensen S.L."/>
            <person name="Zaremba-Niedzwiedzka K."/>
            <person name="Martijn J."/>
            <person name="Lind A.E."/>
            <person name="van Eijk R."/>
            <person name="Schleper C."/>
            <person name="Guy L."/>
            <person name="Ettema T.J."/>
        </authorList>
    </citation>
    <scope>NUCLEOTIDE SEQUENCE</scope>
</reference>
<gene>
    <name evidence="1" type="ORF">LCGC14_0866260</name>
</gene>
<dbReference type="EMBL" id="LAZR01002652">
    <property type="protein sequence ID" value="KKN27272.1"/>
    <property type="molecule type" value="Genomic_DNA"/>
</dbReference>
<evidence type="ECO:0008006" key="2">
    <source>
        <dbReference type="Google" id="ProtNLM"/>
    </source>
</evidence>
<accession>A0A0F9PRL4</accession>
<evidence type="ECO:0000313" key="1">
    <source>
        <dbReference type="EMBL" id="KKN27272.1"/>
    </source>
</evidence>
<name>A0A0F9PRL4_9ZZZZ</name>